<reference evidence="3" key="1">
    <citation type="journal article" date="2021" name="bioRxiv">
        <title>Whole Genome Assembly and Annotation of Northern Wild Rice, Zizania palustris L., Supports a Whole Genome Duplication in the Zizania Genus.</title>
        <authorList>
            <person name="Haas M."/>
            <person name="Kono T."/>
            <person name="Macchietto M."/>
            <person name="Millas R."/>
            <person name="McGilp L."/>
            <person name="Shao M."/>
            <person name="Duquette J."/>
            <person name="Hirsch C.N."/>
            <person name="Kimball J."/>
        </authorList>
    </citation>
    <scope>NUCLEOTIDE SEQUENCE</scope>
    <source>
        <tissue evidence="3">Fresh leaf tissue</tissue>
    </source>
</reference>
<accession>A0A8J6BPP5</accession>
<sequence length="78" mass="8630">MRSHIALASLILLIMAATVHGIRLDMGLHEAALNNKEMLNSKWQSPASRQMDTRRKSDGRRNEASEDEQSPGCGAKVQ</sequence>
<dbReference type="EMBL" id="JAAALK010000082">
    <property type="protein sequence ID" value="KAG8086863.1"/>
    <property type="molecule type" value="Genomic_DNA"/>
</dbReference>
<feature type="chain" id="PRO_5035164126" evidence="2">
    <location>
        <begin position="22"/>
        <end position="78"/>
    </location>
</feature>
<feature type="region of interest" description="Disordered" evidence="1">
    <location>
        <begin position="38"/>
        <end position="78"/>
    </location>
</feature>
<keyword evidence="4" id="KW-1185">Reference proteome</keyword>
<dbReference type="Proteomes" id="UP000729402">
    <property type="component" value="Unassembled WGS sequence"/>
</dbReference>
<organism evidence="3 4">
    <name type="scientific">Zizania palustris</name>
    <name type="common">Northern wild rice</name>
    <dbReference type="NCBI Taxonomy" id="103762"/>
    <lineage>
        <taxon>Eukaryota</taxon>
        <taxon>Viridiplantae</taxon>
        <taxon>Streptophyta</taxon>
        <taxon>Embryophyta</taxon>
        <taxon>Tracheophyta</taxon>
        <taxon>Spermatophyta</taxon>
        <taxon>Magnoliopsida</taxon>
        <taxon>Liliopsida</taxon>
        <taxon>Poales</taxon>
        <taxon>Poaceae</taxon>
        <taxon>BOP clade</taxon>
        <taxon>Oryzoideae</taxon>
        <taxon>Oryzeae</taxon>
        <taxon>Zizaniinae</taxon>
        <taxon>Zizania</taxon>
    </lineage>
</organism>
<evidence type="ECO:0000313" key="4">
    <source>
        <dbReference type="Proteomes" id="UP000729402"/>
    </source>
</evidence>
<evidence type="ECO:0000313" key="3">
    <source>
        <dbReference type="EMBL" id="KAG8086863.1"/>
    </source>
</evidence>
<gene>
    <name evidence="3" type="ORF">GUJ93_ZPchr0010g9087</name>
</gene>
<feature type="signal peptide" evidence="2">
    <location>
        <begin position="1"/>
        <end position="21"/>
    </location>
</feature>
<protein>
    <submittedName>
        <fullName evidence="3">Uncharacterized protein</fullName>
    </submittedName>
</protein>
<feature type="compositionally biased region" description="Polar residues" evidence="1">
    <location>
        <begin position="38"/>
        <end position="50"/>
    </location>
</feature>
<dbReference type="AlphaFoldDB" id="A0A8J6BPP5"/>
<dbReference type="OrthoDB" id="629803at2759"/>
<keyword evidence="2" id="KW-0732">Signal</keyword>
<proteinExistence type="predicted"/>
<name>A0A8J6BPP5_ZIZPA</name>
<comment type="caution">
    <text evidence="3">The sequence shown here is derived from an EMBL/GenBank/DDBJ whole genome shotgun (WGS) entry which is preliminary data.</text>
</comment>
<evidence type="ECO:0000256" key="1">
    <source>
        <dbReference type="SAM" id="MobiDB-lite"/>
    </source>
</evidence>
<feature type="compositionally biased region" description="Basic and acidic residues" evidence="1">
    <location>
        <begin position="51"/>
        <end position="64"/>
    </location>
</feature>
<reference evidence="3" key="2">
    <citation type="submission" date="2021-02" db="EMBL/GenBank/DDBJ databases">
        <authorList>
            <person name="Kimball J.A."/>
            <person name="Haas M.W."/>
            <person name="Macchietto M."/>
            <person name="Kono T."/>
            <person name="Duquette J."/>
            <person name="Shao M."/>
        </authorList>
    </citation>
    <scope>NUCLEOTIDE SEQUENCE</scope>
    <source>
        <tissue evidence="3">Fresh leaf tissue</tissue>
    </source>
</reference>
<evidence type="ECO:0000256" key="2">
    <source>
        <dbReference type="SAM" id="SignalP"/>
    </source>
</evidence>